<proteinExistence type="predicted"/>
<name>A0A3P7LMN0_STRVU</name>
<dbReference type="OrthoDB" id="5862419at2759"/>
<evidence type="ECO:0000313" key="2">
    <source>
        <dbReference type="Proteomes" id="UP000270094"/>
    </source>
</evidence>
<keyword evidence="2" id="KW-1185">Reference proteome</keyword>
<accession>A0A3P7LMN0</accession>
<dbReference type="EMBL" id="UYYB01125247">
    <property type="protein sequence ID" value="VDM83775.1"/>
    <property type="molecule type" value="Genomic_DNA"/>
</dbReference>
<dbReference type="Proteomes" id="UP000270094">
    <property type="component" value="Unassembled WGS sequence"/>
</dbReference>
<dbReference type="AlphaFoldDB" id="A0A3P7LMN0"/>
<reference evidence="1 2" key="1">
    <citation type="submission" date="2018-11" db="EMBL/GenBank/DDBJ databases">
        <authorList>
            <consortium name="Pathogen Informatics"/>
        </authorList>
    </citation>
    <scope>NUCLEOTIDE SEQUENCE [LARGE SCALE GENOMIC DNA]</scope>
</reference>
<gene>
    <name evidence="1" type="ORF">SVUK_LOCUS18773</name>
</gene>
<protein>
    <submittedName>
        <fullName evidence="1">Uncharacterized protein</fullName>
    </submittedName>
</protein>
<evidence type="ECO:0000313" key="1">
    <source>
        <dbReference type="EMBL" id="VDM83775.1"/>
    </source>
</evidence>
<organism evidence="1 2">
    <name type="scientific">Strongylus vulgaris</name>
    <name type="common">Blood worm</name>
    <dbReference type="NCBI Taxonomy" id="40348"/>
    <lineage>
        <taxon>Eukaryota</taxon>
        <taxon>Metazoa</taxon>
        <taxon>Ecdysozoa</taxon>
        <taxon>Nematoda</taxon>
        <taxon>Chromadorea</taxon>
        <taxon>Rhabditida</taxon>
        <taxon>Rhabditina</taxon>
        <taxon>Rhabditomorpha</taxon>
        <taxon>Strongyloidea</taxon>
        <taxon>Strongylidae</taxon>
        <taxon>Strongylus</taxon>
    </lineage>
</organism>
<sequence length="97" mass="10708">MSFELTPSSFSDDGLAIKLGQFGVDGINNILEQNNMSGNCSHLILHQVHSVSRYVLPEEQMRTTAIYDVTFQVSPSAGLFQVCDRFGLSPVDTEIQN</sequence>